<name>A0A5E4NT33_9HEMI</name>
<dbReference type="CDD" id="cd21459">
    <property type="entry name" value="DLC-like_TCTEX1D2"/>
    <property type="match status" value="1"/>
</dbReference>
<sequence>MSMNFEGKNEEKLDNSNQSLTQNFQIRPTQNQKFKTNLAKEVIQETLHKYLKDKEFCQIQCETLTKTIATEVKDKLKGECIENRYKLMVQVILGERRGAGIKIGSRCVWDADTDSLAFDQFLNETIFCMTVAFVVYFY</sequence>
<gene>
    <name evidence="2" type="ORF">CINCED_3A018617</name>
</gene>
<dbReference type="OrthoDB" id="10260741at2759"/>
<dbReference type="Gene3D" id="3.30.1140.40">
    <property type="entry name" value="Tctex-1"/>
    <property type="match status" value="1"/>
</dbReference>
<dbReference type="GO" id="GO:0005868">
    <property type="term" value="C:cytoplasmic dynein complex"/>
    <property type="evidence" value="ECO:0007669"/>
    <property type="project" value="TreeGrafter"/>
</dbReference>
<accession>A0A5E4NT33</accession>
<evidence type="ECO:0000313" key="3">
    <source>
        <dbReference type="Proteomes" id="UP000325440"/>
    </source>
</evidence>
<dbReference type="Pfam" id="PF03645">
    <property type="entry name" value="Tctex-1"/>
    <property type="match status" value="1"/>
</dbReference>
<dbReference type="InterPro" id="IPR038586">
    <property type="entry name" value="Tctex-1-like_sf"/>
</dbReference>
<evidence type="ECO:0000256" key="1">
    <source>
        <dbReference type="ARBA" id="ARBA00005361"/>
    </source>
</evidence>
<dbReference type="GO" id="GO:0045505">
    <property type="term" value="F:dynein intermediate chain binding"/>
    <property type="evidence" value="ECO:0007669"/>
    <property type="project" value="TreeGrafter"/>
</dbReference>
<keyword evidence="3" id="KW-1185">Reference proteome</keyword>
<comment type="similarity">
    <text evidence="1">Belongs to the dynein light chain Tctex-type family.</text>
</comment>
<protein>
    <submittedName>
        <fullName evidence="2">Tctex-1</fullName>
    </submittedName>
</protein>
<dbReference type="GO" id="GO:0005737">
    <property type="term" value="C:cytoplasm"/>
    <property type="evidence" value="ECO:0007669"/>
    <property type="project" value="TreeGrafter"/>
</dbReference>
<dbReference type="AlphaFoldDB" id="A0A5E4NT33"/>
<reference evidence="2 3" key="1">
    <citation type="submission" date="2019-08" db="EMBL/GenBank/DDBJ databases">
        <authorList>
            <person name="Alioto T."/>
            <person name="Alioto T."/>
            <person name="Gomez Garrido J."/>
        </authorList>
    </citation>
    <scope>NUCLEOTIDE SEQUENCE [LARGE SCALE GENOMIC DNA]</scope>
</reference>
<dbReference type="GO" id="GO:0007018">
    <property type="term" value="P:microtubule-based movement"/>
    <property type="evidence" value="ECO:0007669"/>
    <property type="project" value="TreeGrafter"/>
</dbReference>
<evidence type="ECO:0000313" key="2">
    <source>
        <dbReference type="EMBL" id="VVC45358.1"/>
    </source>
</evidence>
<dbReference type="Proteomes" id="UP000325440">
    <property type="component" value="Unassembled WGS sequence"/>
</dbReference>
<proteinExistence type="inferred from homology"/>
<dbReference type="PANTHER" id="PTHR21255">
    <property type="entry name" value="T-COMPLEX-ASSOCIATED-TESTIS-EXPRESSED 1/ DYNEIN LIGHT CHAIN"/>
    <property type="match status" value="1"/>
</dbReference>
<organism evidence="2 3">
    <name type="scientific">Cinara cedri</name>
    <dbReference type="NCBI Taxonomy" id="506608"/>
    <lineage>
        <taxon>Eukaryota</taxon>
        <taxon>Metazoa</taxon>
        <taxon>Ecdysozoa</taxon>
        <taxon>Arthropoda</taxon>
        <taxon>Hexapoda</taxon>
        <taxon>Insecta</taxon>
        <taxon>Pterygota</taxon>
        <taxon>Neoptera</taxon>
        <taxon>Paraneoptera</taxon>
        <taxon>Hemiptera</taxon>
        <taxon>Sternorrhyncha</taxon>
        <taxon>Aphidomorpha</taxon>
        <taxon>Aphidoidea</taxon>
        <taxon>Aphididae</taxon>
        <taxon>Lachninae</taxon>
        <taxon>Cinara</taxon>
    </lineage>
</organism>
<dbReference type="PANTHER" id="PTHR21255:SF7">
    <property type="entry name" value="DYNEIN LIGHT CHAIN TCTEX-TYPE PROTEIN 2B"/>
    <property type="match status" value="1"/>
</dbReference>
<dbReference type="EMBL" id="CABPRJ010002400">
    <property type="protein sequence ID" value="VVC45358.1"/>
    <property type="molecule type" value="Genomic_DNA"/>
</dbReference>
<dbReference type="InterPro" id="IPR005334">
    <property type="entry name" value="Tctex-1-like"/>
</dbReference>